<accession>A0AAD8TDD1</accession>
<keyword evidence="4" id="KW-1185">Reference proteome</keyword>
<dbReference type="InterPro" id="IPR036047">
    <property type="entry name" value="F-box-like_dom_sf"/>
</dbReference>
<dbReference type="Pfam" id="PF00646">
    <property type="entry name" value="F-box"/>
    <property type="match status" value="1"/>
</dbReference>
<evidence type="ECO:0000259" key="1">
    <source>
        <dbReference type="Pfam" id="PF00646"/>
    </source>
</evidence>
<dbReference type="InterPro" id="IPR001810">
    <property type="entry name" value="F-box_dom"/>
</dbReference>
<feature type="domain" description="F-box protein AT5G49610-like beta-propeller" evidence="2">
    <location>
        <begin position="151"/>
        <end position="357"/>
    </location>
</feature>
<proteinExistence type="predicted"/>
<gene>
    <name evidence="3" type="ORF">QYE76_041209</name>
</gene>
<organism evidence="3 4">
    <name type="scientific">Lolium multiflorum</name>
    <name type="common">Italian ryegrass</name>
    <name type="synonym">Lolium perenne subsp. multiflorum</name>
    <dbReference type="NCBI Taxonomy" id="4521"/>
    <lineage>
        <taxon>Eukaryota</taxon>
        <taxon>Viridiplantae</taxon>
        <taxon>Streptophyta</taxon>
        <taxon>Embryophyta</taxon>
        <taxon>Tracheophyta</taxon>
        <taxon>Spermatophyta</taxon>
        <taxon>Magnoliopsida</taxon>
        <taxon>Liliopsida</taxon>
        <taxon>Poales</taxon>
        <taxon>Poaceae</taxon>
        <taxon>BOP clade</taxon>
        <taxon>Pooideae</taxon>
        <taxon>Poodae</taxon>
        <taxon>Poeae</taxon>
        <taxon>Poeae Chloroplast Group 2 (Poeae type)</taxon>
        <taxon>Loliodinae</taxon>
        <taxon>Loliinae</taxon>
        <taxon>Lolium</taxon>
    </lineage>
</organism>
<dbReference type="InterPro" id="IPR056594">
    <property type="entry name" value="AT5G49610-like_b-prop"/>
</dbReference>
<dbReference type="SUPFAM" id="SSF81383">
    <property type="entry name" value="F-box domain"/>
    <property type="match status" value="1"/>
</dbReference>
<dbReference type="Pfam" id="PF23635">
    <property type="entry name" value="Beta-prop_AT5G49610-like"/>
    <property type="match status" value="1"/>
</dbReference>
<dbReference type="PANTHER" id="PTHR32133">
    <property type="entry name" value="OS07G0120400 PROTEIN"/>
    <property type="match status" value="1"/>
</dbReference>
<dbReference type="AlphaFoldDB" id="A0AAD8TDD1"/>
<sequence length="362" mass="40805">MPPPPTLPNELLEEIFMRLPPDEPAFLVRATLASKHWFGLLTGPAFRSRYRDFHGAPSMLGFFRSWTPYSAWGEEGLEPLFVSTSNFVACIPGKEEDQYDEDVTDTKLAVLDPVTGRWRELCVPKEYDSHGAAVLCAVPGCHHRTCHEGPFRVIVVGMNINKGDSVAYVYVSLPMTDQWSQPPSQWSQPCPGLHLGFDAIFQPMPPVLTEEALYFTLMYDDDDDKRVGILIYDLRSKCLSLIDVPLMETDIACNAILMGMEDGSLGFAHLDGLTLNLWSRKMGSDGTTTWTHLRVINLEELLPIQNLKQRLGLIGSVEGSDIIFMTMDFGICQISLKSLEWKKIWKEEYFGALLPYMSFNDP</sequence>
<dbReference type="Proteomes" id="UP001231189">
    <property type="component" value="Unassembled WGS sequence"/>
</dbReference>
<feature type="domain" description="F-box" evidence="1">
    <location>
        <begin position="7"/>
        <end position="42"/>
    </location>
</feature>
<evidence type="ECO:0000259" key="2">
    <source>
        <dbReference type="Pfam" id="PF23635"/>
    </source>
</evidence>
<evidence type="ECO:0000313" key="3">
    <source>
        <dbReference type="EMBL" id="KAK1680361.1"/>
    </source>
</evidence>
<evidence type="ECO:0000313" key="4">
    <source>
        <dbReference type="Proteomes" id="UP001231189"/>
    </source>
</evidence>
<name>A0AAD8TDD1_LOLMU</name>
<comment type="caution">
    <text evidence="3">The sequence shown here is derived from an EMBL/GenBank/DDBJ whole genome shotgun (WGS) entry which is preliminary data.</text>
</comment>
<dbReference type="EMBL" id="JAUUTY010000002">
    <property type="protein sequence ID" value="KAK1680361.1"/>
    <property type="molecule type" value="Genomic_DNA"/>
</dbReference>
<dbReference type="PANTHER" id="PTHR32133:SF411">
    <property type="entry name" value="F-BOX DOMAIN-CONTAINING PROTEIN"/>
    <property type="match status" value="1"/>
</dbReference>
<reference evidence="3" key="1">
    <citation type="submission" date="2023-07" db="EMBL/GenBank/DDBJ databases">
        <title>A chromosome-level genome assembly of Lolium multiflorum.</title>
        <authorList>
            <person name="Chen Y."/>
            <person name="Copetti D."/>
            <person name="Kolliker R."/>
            <person name="Studer B."/>
        </authorList>
    </citation>
    <scope>NUCLEOTIDE SEQUENCE</scope>
    <source>
        <strain evidence="3">02402/16</strain>
        <tissue evidence="3">Leaf</tissue>
    </source>
</reference>
<protein>
    <recommendedName>
        <fullName evidence="5">F-box domain-containing protein</fullName>
    </recommendedName>
</protein>
<evidence type="ECO:0008006" key="5">
    <source>
        <dbReference type="Google" id="ProtNLM"/>
    </source>
</evidence>